<feature type="compositionally biased region" description="Polar residues" evidence="7">
    <location>
        <begin position="208"/>
        <end position="230"/>
    </location>
</feature>
<dbReference type="GO" id="GO:0006508">
    <property type="term" value="P:proteolysis"/>
    <property type="evidence" value="ECO:0007669"/>
    <property type="project" value="UniProtKB-KW"/>
</dbReference>
<keyword evidence="10" id="KW-1185">Reference proteome</keyword>
<keyword evidence="4 6" id="KW-0862">Zinc</keyword>
<evidence type="ECO:0000256" key="6">
    <source>
        <dbReference type="RuleBase" id="RU003435"/>
    </source>
</evidence>
<keyword evidence="1 6" id="KW-0645">Protease</keyword>
<feature type="region of interest" description="Disordered" evidence="7">
    <location>
        <begin position="175"/>
        <end position="194"/>
    </location>
</feature>
<keyword evidence="2 6" id="KW-0479">Metal-binding</keyword>
<dbReference type="InterPro" id="IPR001567">
    <property type="entry name" value="Pept_M3A_M3B_dom"/>
</dbReference>
<dbReference type="EMBL" id="VWRR01000007">
    <property type="protein sequence ID" value="KAF6003388.1"/>
    <property type="molecule type" value="Genomic_DNA"/>
</dbReference>
<dbReference type="PANTHER" id="PTHR11804:SF82">
    <property type="entry name" value="THIMET OLIGOPEPTIDASE-RELATED"/>
    <property type="match status" value="1"/>
</dbReference>
<comment type="cofactor">
    <cofactor evidence="6">
        <name>Zn(2+)</name>
        <dbReference type="ChEBI" id="CHEBI:29105"/>
    </cofactor>
    <text evidence="6">Binds 1 zinc ion.</text>
</comment>
<evidence type="ECO:0000313" key="9">
    <source>
        <dbReference type="EMBL" id="KAF6003388.1"/>
    </source>
</evidence>
<feature type="domain" description="Peptidase M3A/M3B catalytic" evidence="8">
    <location>
        <begin position="23"/>
        <end position="385"/>
    </location>
</feature>
<feature type="domain" description="Peptidase M3A/M3B catalytic" evidence="8">
    <location>
        <begin position="407"/>
        <end position="509"/>
    </location>
</feature>
<dbReference type="Gene3D" id="1.10.1370.40">
    <property type="match status" value="2"/>
</dbReference>
<evidence type="ECO:0000256" key="2">
    <source>
        <dbReference type="ARBA" id="ARBA00022723"/>
    </source>
</evidence>
<dbReference type="GO" id="GO:0006518">
    <property type="term" value="P:peptide metabolic process"/>
    <property type="evidence" value="ECO:0007669"/>
    <property type="project" value="TreeGrafter"/>
</dbReference>
<feature type="region of interest" description="Disordered" evidence="7">
    <location>
        <begin position="375"/>
        <end position="399"/>
    </location>
</feature>
<feature type="compositionally biased region" description="Basic residues" evidence="7">
    <location>
        <begin position="385"/>
        <end position="397"/>
    </location>
</feature>
<sequence>MCTCWKRLYDFGTRRLKCWGTPRMPAYVLETRMAASPDNVDAFLHRLSKRLDKAAQAELSELRRLKRKENLERYGVMLGLEPDNEIYMWDLRYYMTKYEEQQLQIDYLKIAEYFPLERVLAGMFDIYQQLLGLRFVALQHGQRWHEDVRLFEVRDAGTATLMGYFYLDLHPREGKRPHESASDGHERAQAPTIMEHLPTEVMSDRSLARSSAPATIQSAGDDSASPTQPLHLSEERQVPVAAMVANLSKSSGSRPSLLRHEEVVTLFHEFGHVMHHICSKPRFARFSGTRVERDFVEAPSQMLENWCWDREALQMLSGHYERFVPRAVHGGGLVPEPLPHQTIERLQRARCCLIALQTRRQIVLALFDQTLHHQPTRDRLERGKSSKRNSRSRRRSTHLSDVLVEHMDSAELLAQLQRQTGLVPMTPGTHFGASFGHLMSGYDAQYYGYLWSQVFACDMYASAFAGRPLDARTGHRYRHLVLAPGGSRDASDILRDFLGREPQEEAFFHLHGL</sequence>
<evidence type="ECO:0000256" key="3">
    <source>
        <dbReference type="ARBA" id="ARBA00022801"/>
    </source>
</evidence>
<protein>
    <recommendedName>
        <fullName evidence="8">Peptidase M3A/M3B catalytic domain-containing protein</fullName>
    </recommendedName>
</protein>
<dbReference type="Pfam" id="PF01432">
    <property type="entry name" value="Peptidase_M3"/>
    <property type="match status" value="2"/>
</dbReference>
<dbReference type="Proteomes" id="UP000530660">
    <property type="component" value="Unassembled WGS sequence"/>
</dbReference>
<dbReference type="AlphaFoldDB" id="A0A7J7IK38"/>
<feature type="compositionally biased region" description="Basic and acidic residues" evidence="7">
    <location>
        <begin position="375"/>
        <end position="384"/>
    </location>
</feature>
<evidence type="ECO:0000256" key="1">
    <source>
        <dbReference type="ARBA" id="ARBA00022670"/>
    </source>
</evidence>
<dbReference type="SUPFAM" id="SSF55486">
    <property type="entry name" value="Metalloproteases ('zincins'), catalytic domain"/>
    <property type="match status" value="1"/>
</dbReference>
<comment type="caution">
    <text evidence="9">The sequence shown here is derived from an EMBL/GenBank/DDBJ whole genome shotgun (WGS) entry which is preliminary data.</text>
</comment>
<dbReference type="PANTHER" id="PTHR11804">
    <property type="entry name" value="PROTEASE M3 THIMET OLIGOPEPTIDASE-RELATED"/>
    <property type="match status" value="1"/>
</dbReference>
<dbReference type="InterPro" id="IPR045090">
    <property type="entry name" value="Pept_M3A_M3B"/>
</dbReference>
<gene>
    <name evidence="9" type="ORF">F1559_004254</name>
</gene>
<evidence type="ECO:0000259" key="8">
    <source>
        <dbReference type="Pfam" id="PF01432"/>
    </source>
</evidence>
<proteinExistence type="inferred from homology"/>
<dbReference type="OrthoDB" id="534666at2759"/>
<evidence type="ECO:0000256" key="5">
    <source>
        <dbReference type="ARBA" id="ARBA00023049"/>
    </source>
</evidence>
<keyword evidence="3 6" id="KW-0378">Hydrolase</keyword>
<dbReference type="CDD" id="cd06455">
    <property type="entry name" value="M3A_TOP"/>
    <property type="match status" value="1"/>
</dbReference>
<dbReference type="GO" id="GO:0046872">
    <property type="term" value="F:metal ion binding"/>
    <property type="evidence" value="ECO:0007669"/>
    <property type="project" value="UniProtKB-UniRule"/>
</dbReference>
<evidence type="ECO:0000256" key="7">
    <source>
        <dbReference type="SAM" id="MobiDB-lite"/>
    </source>
</evidence>
<accession>A0A7J7IK38</accession>
<evidence type="ECO:0000313" key="10">
    <source>
        <dbReference type="Proteomes" id="UP000530660"/>
    </source>
</evidence>
<organism evidence="9 10">
    <name type="scientific">Cyanidiococcus yangmingshanensis</name>
    <dbReference type="NCBI Taxonomy" id="2690220"/>
    <lineage>
        <taxon>Eukaryota</taxon>
        <taxon>Rhodophyta</taxon>
        <taxon>Bangiophyceae</taxon>
        <taxon>Cyanidiales</taxon>
        <taxon>Cyanidiaceae</taxon>
        <taxon>Cyanidiococcus</taxon>
    </lineage>
</organism>
<evidence type="ECO:0000256" key="4">
    <source>
        <dbReference type="ARBA" id="ARBA00022833"/>
    </source>
</evidence>
<keyword evidence="5 6" id="KW-0482">Metalloprotease</keyword>
<reference evidence="9 10" key="1">
    <citation type="journal article" date="2020" name="J. Phycol.">
        <title>Comparative genome analysis reveals Cyanidiococcus gen. nov., a new extremophilic red algal genus sister to Cyanidioschyzon (Cyanidioschyzonaceae, Rhodophyta).</title>
        <authorList>
            <person name="Liu S.-L."/>
            <person name="Chiang Y.-R."/>
            <person name="Yoon H.S."/>
            <person name="Fu H.-Y."/>
        </authorList>
    </citation>
    <scope>NUCLEOTIDE SEQUENCE [LARGE SCALE GENOMIC DNA]</scope>
    <source>
        <strain evidence="9 10">THAL066</strain>
    </source>
</reference>
<feature type="compositionally biased region" description="Basic and acidic residues" evidence="7">
    <location>
        <begin position="175"/>
        <end position="188"/>
    </location>
</feature>
<comment type="similarity">
    <text evidence="6">Belongs to the peptidase M3 family.</text>
</comment>
<dbReference type="GO" id="GO:0004222">
    <property type="term" value="F:metalloendopeptidase activity"/>
    <property type="evidence" value="ECO:0007669"/>
    <property type="project" value="InterPro"/>
</dbReference>
<name>A0A7J7IK38_9RHOD</name>
<feature type="region of interest" description="Disordered" evidence="7">
    <location>
        <begin position="204"/>
        <end position="231"/>
    </location>
</feature>